<evidence type="ECO:0000259" key="9">
    <source>
        <dbReference type="PROSITE" id="PS50850"/>
    </source>
</evidence>
<dbReference type="InterPro" id="IPR044740">
    <property type="entry name" value="SLC37A1_2"/>
</dbReference>
<keyword evidence="5 8" id="KW-0812">Transmembrane</keyword>
<dbReference type="Pfam" id="PF07690">
    <property type="entry name" value="MFS_1"/>
    <property type="match status" value="1"/>
</dbReference>
<dbReference type="InterPro" id="IPR036259">
    <property type="entry name" value="MFS_trans_sf"/>
</dbReference>
<evidence type="ECO:0000256" key="5">
    <source>
        <dbReference type="ARBA" id="ARBA00022692"/>
    </source>
</evidence>
<evidence type="ECO:0000256" key="1">
    <source>
        <dbReference type="ARBA" id="ARBA00004141"/>
    </source>
</evidence>
<keyword evidence="4" id="KW-0762">Sugar transport</keyword>
<name>A0A6L2Q231_COPFO</name>
<proteinExistence type="inferred from homology"/>
<dbReference type="AlphaFoldDB" id="A0A6L2Q231"/>
<evidence type="ECO:0000256" key="8">
    <source>
        <dbReference type="SAM" id="Phobius"/>
    </source>
</evidence>
<keyword evidence="6 8" id="KW-1133">Transmembrane helix</keyword>
<dbReference type="InterPro" id="IPR011701">
    <property type="entry name" value="MFS"/>
</dbReference>
<evidence type="ECO:0000256" key="2">
    <source>
        <dbReference type="ARBA" id="ARBA00009598"/>
    </source>
</evidence>
<reference evidence="11" key="1">
    <citation type="submission" date="2020-01" db="EMBL/GenBank/DDBJ databases">
        <title>Draft genome sequence of the Termite Coptotermes fromosanus.</title>
        <authorList>
            <person name="Itakura S."/>
            <person name="Yosikawa Y."/>
            <person name="Umezawa K."/>
        </authorList>
    </citation>
    <scope>NUCLEOTIDE SEQUENCE [LARGE SCALE GENOMIC DNA]</scope>
</reference>
<feature type="transmembrane region" description="Helical" evidence="8">
    <location>
        <begin position="406"/>
        <end position="423"/>
    </location>
</feature>
<feature type="transmembrane region" description="Helical" evidence="8">
    <location>
        <begin position="33"/>
        <end position="52"/>
    </location>
</feature>
<dbReference type="CDD" id="cd17344">
    <property type="entry name" value="MFS_SLC37A1_2"/>
    <property type="match status" value="1"/>
</dbReference>
<evidence type="ECO:0000256" key="3">
    <source>
        <dbReference type="ARBA" id="ARBA00022448"/>
    </source>
</evidence>
<dbReference type="PANTHER" id="PTHR43184:SF12">
    <property type="entry name" value="SUGAR PHOSPHATE EXCHANGER 3"/>
    <property type="match status" value="1"/>
</dbReference>
<comment type="caution">
    <text evidence="10">The sequence shown here is derived from an EMBL/GenBank/DDBJ whole genome shotgun (WGS) entry which is preliminary data.</text>
</comment>
<feature type="transmembrane region" description="Helical" evidence="8">
    <location>
        <begin position="194"/>
        <end position="214"/>
    </location>
</feature>
<dbReference type="Proteomes" id="UP000502823">
    <property type="component" value="Unassembled WGS sequence"/>
</dbReference>
<evidence type="ECO:0000256" key="7">
    <source>
        <dbReference type="ARBA" id="ARBA00023136"/>
    </source>
</evidence>
<sequence>MALQTNCEVPFGISLIHKASDRCCPRTFLNRTLWYRASVFILTYAGYTCYHLSRKPISVVKNVLNQNCSHCVPPPDLIINDTNKDNWCDWAPFGDKNSATLLGALDSAYLFAYAASMFLSGFVAERVNLRYFLALGMITSGIFTYLFGLAKSYGIHYMWYFTLVQILSGVVQSTGWPGVVTVVGNWFGRRKRGIIFGLWNSHTSMGNILGSLIAGEYVEGDWSMSFIVPGILIAVMGFVIFLFLVVRPVDVDCPLPDQVSIFPYFPCTHCATLMLQQELIRRSQREDNRIISCHSQSEKAIGFLGAVQIPGVVEYSLSLFFAKLVSYTFLYWLPLYIKSSTTLSPAESAQLSTLFDVGGIAGAVVAGGISDYSGMSATTCAGMLSLAIPMMFVYEDYGAAGFVTNVVLLTIVGFLVNGPYALITTAVSADLGTHHSLEGNAKALATVSAIIDGTGSIGAAVGPLLAGVVSNAGWQYVFYMLMTANVLSLLSIALNHPHAISLSHFFQTNTACMHKDCSLLNVFEIFTSVKIHIVNCCVMSDVWVQTCCMLKLAIFMVNHTTDISG</sequence>
<accession>A0A6L2Q231</accession>
<dbReference type="PANTHER" id="PTHR43184">
    <property type="entry name" value="MAJOR FACILITATOR SUPERFAMILY TRANSPORTER 16, ISOFORM B"/>
    <property type="match status" value="1"/>
</dbReference>
<feature type="transmembrane region" description="Helical" evidence="8">
    <location>
        <begin position="443"/>
        <end position="469"/>
    </location>
</feature>
<dbReference type="FunFam" id="1.20.1250.20:FF:000028">
    <property type="entry name" value="Sugar phosphate exchanger 3 isoform 1"/>
    <property type="match status" value="1"/>
</dbReference>
<evidence type="ECO:0000313" key="10">
    <source>
        <dbReference type="EMBL" id="GFG38534.1"/>
    </source>
</evidence>
<evidence type="ECO:0000256" key="6">
    <source>
        <dbReference type="ARBA" id="ARBA00022989"/>
    </source>
</evidence>
<organism evidence="10 11">
    <name type="scientific">Coptotermes formosanus</name>
    <name type="common">Formosan subterranean termite</name>
    <dbReference type="NCBI Taxonomy" id="36987"/>
    <lineage>
        <taxon>Eukaryota</taxon>
        <taxon>Metazoa</taxon>
        <taxon>Ecdysozoa</taxon>
        <taxon>Arthropoda</taxon>
        <taxon>Hexapoda</taxon>
        <taxon>Insecta</taxon>
        <taxon>Pterygota</taxon>
        <taxon>Neoptera</taxon>
        <taxon>Polyneoptera</taxon>
        <taxon>Dictyoptera</taxon>
        <taxon>Blattodea</taxon>
        <taxon>Blattoidea</taxon>
        <taxon>Termitoidae</taxon>
        <taxon>Rhinotermitidae</taxon>
        <taxon>Coptotermes</taxon>
    </lineage>
</organism>
<feature type="transmembrane region" description="Helical" evidence="8">
    <location>
        <begin position="317"/>
        <end position="337"/>
    </location>
</feature>
<feature type="domain" description="Major facilitator superfamily (MFS) profile" evidence="9">
    <location>
        <begin position="39"/>
        <end position="500"/>
    </location>
</feature>
<dbReference type="GO" id="GO:0061513">
    <property type="term" value="F:glucose 6-phosphate:phosphate antiporter activity"/>
    <property type="evidence" value="ECO:0007669"/>
    <property type="project" value="InterPro"/>
</dbReference>
<feature type="transmembrane region" description="Helical" evidence="8">
    <location>
        <begin position="101"/>
        <end position="123"/>
    </location>
</feature>
<dbReference type="FunCoup" id="A0A6L2Q231">
    <property type="interactions" value="192"/>
</dbReference>
<feature type="transmembrane region" description="Helical" evidence="8">
    <location>
        <begin position="226"/>
        <end position="246"/>
    </location>
</feature>
<feature type="transmembrane region" description="Helical" evidence="8">
    <location>
        <begin position="476"/>
        <end position="494"/>
    </location>
</feature>
<keyword evidence="7 8" id="KW-0472">Membrane</keyword>
<comment type="subcellular location">
    <subcellularLocation>
        <location evidence="1">Membrane</location>
        <topology evidence="1">Multi-pass membrane protein</topology>
    </subcellularLocation>
</comment>
<dbReference type="InParanoid" id="A0A6L2Q231"/>
<dbReference type="EMBL" id="BLKM01012993">
    <property type="protein sequence ID" value="GFG38534.1"/>
    <property type="molecule type" value="Genomic_DNA"/>
</dbReference>
<evidence type="ECO:0000256" key="4">
    <source>
        <dbReference type="ARBA" id="ARBA00022597"/>
    </source>
</evidence>
<keyword evidence="3" id="KW-0813">Transport</keyword>
<dbReference type="SUPFAM" id="SSF103473">
    <property type="entry name" value="MFS general substrate transporter"/>
    <property type="match status" value="1"/>
</dbReference>
<dbReference type="OrthoDB" id="3639251at2759"/>
<feature type="transmembrane region" description="Helical" evidence="8">
    <location>
        <begin position="129"/>
        <end position="150"/>
    </location>
</feature>
<gene>
    <name evidence="10" type="ORF">Cfor_01204</name>
</gene>
<keyword evidence="11" id="KW-1185">Reference proteome</keyword>
<protein>
    <recommendedName>
        <fullName evidence="9">Major facilitator superfamily (MFS) profile domain-containing protein</fullName>
    </recommendedName>
</protein>
<comment type="similarity">
    <text evidence="2">Belongs to the major facilitator superfamily. Organophosphate:Pi antiporter (OPA) (TC 2.A.1.4) family.</text>
</comment>
<dbReference type="Gene3D" id="1.20.1250.20">
    <property type="entry name" value="MFS general substrate transporter like domains"/>
    <property type="match status" value="2"/>
</dbReference>
<dbReference type="GO" id="GO:0016020">
    <property type="term" value="C:membrane"/>
    <property type="evidence" value="ECO:0007669"/>
    <property type="project" value="UniProtKB-SubCell"/>
</dbReference>
<evidence type="ECO:0000313" key="11">
    <source>
        <dbReference type="Proteomes" id="UP000502823"/>
    </source>
</evidence>
<feature type="transmembrane region" description="Helical" evidence="8">
    <location>
        <begin position="375"/>
        <end position="394"/>
    </location>
</feature>
<dbReference type="InterPro" id="IPR020846">
    <property type="entry name" value="MFS_dom"/>
</dbReference>
<dbReference type="PROSITE" id="PS50850">
    <property type="entry name" value="MFS"/>
    <property type="match status" value="1"/>
</dbReference>